<dbReference type="OrthoDB" id="5344169at2759"/>
<dbReference type="PROSITE" id="PS50888">
    <property type="entry name" value="BHLH"/>
    <property type="match status" value="1"/>
</dbReference>
<dbReference type="Pfam" id="PF00010">
    <property type="entry name" value="HLH"/>
    <property type="match status" value="1"/>
</dbReference>
<dbReference type="Proteomes" id="UP000294933">
    <property type="component" value="Unassembled WGS sequence"/>
</dbReference>
<feature type="region of interest" description="Disordered" evidence="1">
    <location>
        <begin position="451"/>
        <end position="540"/>
    </location>
</feature>
<dbReference type="VEuPathDB" id="FungiDB:BD410DRAFT_898039"/>
<dbReference type="AlphaFoldDB" id="A0A4Y7Q6H2"/>
<proteinExistence type="predicted"/>
<feature type="compositionally biased region" description="Basic and acidic residues" evidence="1">
    <location>
        <begin position="482"/>
        <end position="500"/>
    </location>
</feature>
<sequence length="628" mass="66894">MDGQNDDFMAPFDIAGFVAASERMQHQDNSSGNQQQHDVFQRQMSSADNDEPPMMSLQSASSNTSNNMESYQALLAIQAMENQQQQSQPSTTTQSLLEQQLRLNQLQQLQQLQNQIFQQQIELISGQSGMAAGMDTGQKFGDQINFTGLPTPASSTELRAQVNTNFVSPMILQNYIPPPVSSSMSRYTSSSHNQMQGSNSAPAHIAFHVNTPLPSPAELDFDLSPLTSPWLGAYQQSDQSSRPKTNKRDASSSGDDTITQSSRKRQSPAIRPSNGSSSAAIKRAGSMRGSASLNSTPALRSRSRKGSTAGDEPGDTPSPVDLSMPPPAPPSSQQNASVPTPTQSTNNSTSPSPSIAPVTPASIMNLGRFGLASGLSPPMTAADNNNASKQPALGNKSKQAARPKVAISANGSKLPKKSPSGSMISPSLKPLLPGGLPASSAAHLAAHSNYSHHMAGNSSQLNLTPSTPLPQPTLQVRKTSHKAAEQKRRDSLKTSFDDLRMLLPPIPLPSDEGYDGEPPLPGAMPPRGPPRGDGGPNRAVSKLQLLRCGNDFIRQLKARIDRRDEFIEQLKSDVIALRGAVGPDVSSVLGRELADLDLDLDAIEAQAPRLGFSGSNQDEDYGEEEGGE</sequence>
<evidence type="ECO:0000313" key="3">
    <source>
        <dbReference type="EMBL" id="TDL22818.1"/>
    </source>
</evidence>
<feature type="compositionally biased region" description="Acidic residues" evidence="1">
    <location>
        <begin position="617"/>
        <end position="628"/>
    </location>
</feature>
<evidence type="ECO:0000313" key="4">
    <source>
        <dbReference type="Proteomes" id="UP000294933"/>
    </source>
</evidence>
<feature type="domain" description="BHLH" evidence="2">
    <location>
        <begin position="476"/>
        <end position="556"/>
    </location>
</feature>
<feature type="compositionally biased region" description="Polar residues" evidence="1">
    <location>
        <begin position="251"/>
        <end position="261"/>
    </location>
</feature>
<dbReference type="GO" id="GO:0046983">
    <property type="term" value="F:protein dimerization activity"/>
    <property type="evidence" value="ECO:0007669"/>
    <property type="project" value="InterPro"/>
</dbReference>
<evidence type="ECO:0000259" key="2">
    <source>
        <dbReference type="PROSITE" id="PS50888"/>
    </source>
</evidence>
<protein>
    <recommendedName>
        <fullName evidence="2">BHLH domain-containing protein</fullName>
    </recommendedName>
</protein>
<feature type="compositionally biased region" description="Polar residues" evidence="1">
    <location>
        <begin position="289"/>
        <end position="298"/>
    </location>
</feature>
<feature type="compositionally biased region" description="Low complexity" evidence="1">
    <location>
        <begin position="331"/>
        <end position="353"/>
    </location>
</feature>
<gene>
    <name evidence="3" type="ORF">BD410DRAFT_898039</name>
</gene>
<feature type="region of interest" description="Disordered" evidence="1">
    <location>
        <begin position="606"/>
        <end position="628"/>
    </location>
</feature>
<evidence type="ECO:0000256" key="1">
    <source>
        <dbReference type="SAM" id="MobiDB-lite"/>
    </source>
</evidence>
<feature type="compositionally biased region" description="Polar residues" evidence="1">
    <location>
        <begin position="234"/>
        <end position="243"/>
    </location>
</feature>
<feature type="region of interest" description="Disordered" evidence="1">
    <location>
        <begin position="230"/>
        <end position="439"/>
    </location>
</feature>
<name>A0A4Y7Q6H2_9AGAM</name>
<feature type="compositionally biased region" description="Pro residues" evidence="1">
    <location>
        <begin position="518"/>
        <end position="529"/>
    </location>
</feature>
<feature type="compositionally biased region" description="Low complexity" evidence="1">
    <location>
        <begin position="451"/>
        <end position="466"/>
    </location>
</feature>
<dbReference type="SMART" id="SM00353">
    <property type="entry name" value="HLH"/>
    <property type="match status" value="1"/>
</dbReference>
<keyword evidence="4" id="KW-1185">Reference proteome</keyword>
<dbReference type="EMBL" id="ML170173">
    <property type="protein sequence ID" value="TDL22818.1"/>
    <property type="molecule type" value="Genomic_DNA"/>
</dbReference>
<feature type="region of interest" description="Disordered" evidence="1">
    <location>
        <begin position="22"/>
        <end position="64"/>
    </location>
</feature>
<feature type="compositionally biased region" description="Polar residues" evidence="1">
    <location>
        <begin position="27"/>
        <end position="47"/>
    </location>
</feature>
<dbReference type="InterPro" id="IPR036638">
    <property type="entry name" value="HLH_DNA-bd_sf"/>
</dbReference>
<feature type="compositionally biased region" description="Low complexity" evidence="1">
    <location>
        <begin position="411"/>
        <end position="439"/>
    </location>
</feature>
<dbReference type="STRING" id="50990.A0A4Y7Q6H2"/>
<organism evidence="3 4">
    <name type="scientific">Rickenella mellea</name>
    <dbReference type="NCBI Taxonomy" id="50990"/>
    <lineage>
        <taxon>Eukaryota</taxon>
        <taxon>Fungi</taxon>
        <taxon>Dikarya</taxon>
        <taxon>Basidiomycota</taxon>
        <taxon>Agaricomycotina</taxon>
        <taxon>Agaricomycetes</taxon>
        <taxon>Hymenochaetales</taxon>
        <taxon>Rickenellaceae</taxon>
        <taxon>Rickenella</taxon>
    </lineage>
</organism>
<reference evidence="3 4" key="1">
    <citation type="submission" date="2018-06" db="EMBL/GenBank/DDBJ databases">
        <title>A transcriptomic atlas of mushroom development highlights an independent origin of complex multicellularity.</title>
        <authorList>
            <consortium name="DOE Joint Genome Institute"/>
            <person name="Krizsan K."/>
            <person name="Almasi E."/>
            <person name="Merenyi Z."/>
            <person name="Sahu N."/>
            <person name="Viragh M."/>
            <person name="Koszo T."/>
            <person name="Mondo S."/>
            <person name="Kiss B."/>
            <person name="Balint B."/>
            <person name="Kues U."/>
            <person name="Barry K."/>
            <person name="Hegedus J.C."/>
            <person name="Henrissat B."/>
            <person name="Johnson J."/>
            <person name="Lipzen A."/>
            <person name="Ohm R."/>
            <person name="Nagy I."/>
            <person name="Pangilinan J."/>
            <person name="Yan J."/>
            <person name="Xiong Y."/>
            <person name="Grigoriev I.V."/>
            <person name="Hibbett D.S."/>
            <person name="Nagy L.G."/>
        </authorList>
    </citation>
    <scope>NUCLEOTIDE SEQUENCE [LARGE SCALE GENOMIC DNA]</scope>
    <source>
        <strain evidence="3 4">SZMC22713</strain>
    </source>
</reference>
<dbReference type="InterPro" id="IPR011598">
    <property type="entry name" value="bHLH_dom"/>
</dbReference>
<dbReference type="SUPFAM" id="SSF47459">
    <property type="entry name" value="HLH, helix-loop-helix DNA-binding domain"/>
    <property type="match status" value="1"/>
</dbReference>
<accession>A0A4Y7Q6H2</accession>
<dbReference type="Gene3D" id="4.10.280.10">
    <property type="entry name" value="Helix-loop-helix DNA-binding domain"/>
    <property type="match status" value="1"/>
</dbReference>